<protein>
    <submittedName>
        <fullName evidence="1">Uncharacterized protein</fullName>
    </submittedName>
</protein>
<sequence>MGGSERIVGGVLQPRPSRRFISVPVSRTEIACNPPSTGRPFLHSAPEFSRYPSFHPLHTPYHTPHHKSVTGHMVGLISPSVLFPHYRSWYSTAPGKSNGYERGIVGHVMQRPHATVKCPYKNAVVPSRVAERSSVHP</sequence>
<proteinExistence type="predicted"/>
<name>A0A8X6TX59_NEPPI</name>
<accession>A0A8X6TX59</accession>
<gene>
    <name evidence="1" type="ORF">NPIL_6891</name>
</gene>
<keyword evidence="2" id="KW-1185">Reference proteome</keyword>
<evidence type="ECO:0000313" key="2">
    <source>
        <dbReference type="Proteomes" id="UP000887013"/>
    </source>
</evidence>
<reference evidence="1" key="1">
    <citation type="submission" date="2020-08" db="EMBL/GenBank/DDBJ databases">
        <title>Multicomponent nature underlies the extraordinary mechanical properties of spider dragline silk.</title>
        <authorList>
            <person name="Kono N."/>
            <person name="Nakamura H."/>
            <person name="Mori M."/>
            <person name="Yoshida Y."/>
            <person name="Ohtoshi R."/>
            <person name="Malay A.D."/>
            <person name="Moran D.A.P."/>
            <person name="Tomita M."/>
            <person name="Numata K."/>
            <person name="Arakawa K."/>
        </authorList>
    </citation>
    <scope>NUCLEOTIDE SEQUENCE</scope>
</reference>
<evidence type="ECO:0000313" key="1">
    <source>
        <dbReference type="EMBL" id="GFT55924.1"/>
    </source>
</evidence>
<dbReference type="Proteomes" id="UP000887013">
    <property type="component" value="Unassembled WGS sequence"/>
</dbReference>
<organism evidence="1 2">
    <name type="scientific">Nephila pilipes</name>
    <name type="common">Giant wood spider</name>
    <name type="synonym">Nephila maculata</name>
    <dbReference type="NCBI Taxonomy" id="299642"/>
    <lineage>
        <taxon>Eukaryota</taxon>
        <taxon>Metazoa</taxon>
        <taxon>Ecdysozoa</taxon>
        <taxon>Arthropoda</taxon>
        <taxon>Chelicerata</taxon>
        <taxon>Arachnida</taxon>
        <taxon>Araneae</taxon>
        <taxon>Araneomorphae</taxon>
        <taxon>Entelegynae</taxon>
        <taxon>Araneoidea</taxon>
        <taxon>Nephilidae</taxon>
        <taxon>Nephila</taxon>
    </lineage>
</organism>
<dbReference type="EMBL" id="BMAW01066681">
    <property type="protein sequence ID" value="GFT55924.1"/>
    <property type="molecule type" value="Genomic_DNA"/>
</dbReference>
<comment type="caution">
    <text evidence="1">The sequence shown here is derived from an EMBL/GenBank/DDBJ whole genome shotgun (WGS) entry which is preliminary data.</text>
</comment>
<dbReference type="AlphaFoldDB" id="A0A8X6TX59"/>